<organism evidence="1 2">
    <name type="scientific">Malaciobacter pacificus</name>
    <dbReference type="NCBI Taxonomy" id="1080223"/>
    <lineage>
        <taxon>Bacteria</taxon>
        <taxon>Pseudomonadati</taxon>
        <taxon>Campylobacterota</taxon>
        <taxon>Epsilonproteobacteria</taxon>
        <taxon>Campylobacterales</taxon>
        <taxon>Arcobacteraceae</taxon>
        <taxon>Malaciobacter</taxon>
    </lineage>
</organism>
<sequence length="303" mass="35100">MKLLESKNIWANDLHCAFTDLIYFDNQFFCAFREASTHMSFDGIIKILISSDGQNWELHSSIKLNDIDLRDPKFSITSEGKLMLNVGERKQEEKKAIFSSLNFFLEKNNKWSEAFRCETGINTWRWSTTWHKNKAYSMAYTGKHKLGAIFSSADGIKWDLIQDNIFPKALERGNETSIVFKSNDAYCLLRRDGGTHFAMLGFSKPPYDSWEWKDLKQYIGGPKMLQLKDDFLVSGRFFQDKEVFTAIGILNPRSLEFEKFLKLPSLGDCSYPGLVLKDDIVYISYYSSFKDKKTAIYFAKVKL</sequence>
<reference evidence="1" key="1">
    <citation type="submission" date="2019-09" db="EMBL/GenBank/DDBJ databases">
        <title>Complete genome sequencing of four Arcobacter species reveals a diverse suite of mobile elements.</title>
        <authorList>
            <person name="Miller W.G."/>
            <person name="Yee E."/>
            <person name="Bono J.L."/>
        </authorList>
    </citation>
    <scope>NUCLEOTIDE SEQUENCE [LARGE SCALE GENOMIC DNA]</scope>
    <source>
        <strain evidence="1">LMG 26638</strain>
    </source>
</reference>
<dbReference type="EMBL" id="CP035928">
    <property type="protein sequence ID" value="QEP34153.1"/>
    <property type="molecule type" value="Genomic_DNA"/>
</dbReference>
<dbReference type="InterPro" id="IPR023296">
    <property type="entry name" value="Glyco_hydro_beta-prop_sf"/>
</dbReference>
<dbReference type="RefSeq" id="WP_130233107.1">
    <property type="nucleotide sequence ID" value="NZ_BMEF01000019.1"/>
</dbReference>
<keyword evidence="2" id="KW-1185">Reference proteome</keyword>
<dbReference type="SUPFAM" id="SSF75005">
    <property type="entry name" value="Arabinanase/levansucrase/invertase"/>
    <property type="match status" value="1"/>
</dbReference>
<gene>
    <name evidence="1" type="ORF">APAC_1026</name>
</gene>
<dbReference type="Gene3D" id="2.120.10.10">
    <property type="match status" value="1"/>
</dbReference>
<accession>A0A5C2H5R5</accession>
<protein>
    <submittedName>
        <fullName evidence="1">Uncharacterized protein</fullName>
    </submittedName>
</protein>
<dbReference type="AlphaFoldDB" id="A0A5C2H5R5"/>
<evidence type="ECO:0000313" key="2">
    <source>
        <dbReference type="Proteomes" id="UP000322726"/>
    </source>
</evidence>
<reference evidence="1" key="2">
    <citation type="submission" date="2019-09" db="EMBL/GenBank/DDBJ databases">
        <title>Taxonomic note: a critical rebuttal of the proposed division of the genus Arcobacter into six genera, emended descriptions of Arcobacter anaerophilus and the genus Arcobacter, and an assessment of genus-level boundaries for Epsilonproteobacteria using in silico genomic comparator tools.</title>
        <authorList>
            <person name="On S.L.W."/>
            <person name="Miller W.G."/>
            <person name="Biggs P."/>
            <person name="Cornelius A."/>
            <person name="Vandamme P."/>
        </authorList>
    </citation>
    <scope>NUCLEOTIDE SEQUENCE [LARGE SCALE GENOMIC DNA]</scope>
    <source>
        <strain evidence="1">LMG 26638</strain>
    </source>
</reference>
<dbReference type="KEGG" id="apai:APAC_1026"/>
<dbReference type="OrthoDB" id="20875at2"/>
<name>A0A5C2H5R5_9BACT</name>
<evidence type="ECO:0000313" key="1">
    <source>
        <dbReference type="EMBL" id="QEP34153.1"/>
    </source>
</evidence>
<proteinExistence type="predicted"/>
<dbReference type="Proteomes" id="UP000322726">
    <property type="component" value="Chromosome"/>
</dbReference>